<keyword evidence="3" id="KW-1185">Reference proteome</keyword>
<proteinExistence type="predicted"/>
<protein>
    <submittedName>
        <fullName evidence="2">Uncharacterized protein</fullName>
    </submittedName>
</protein>
<comment type="caution">
    <text evidence="2">The sequence shown here is derived from an EMBL/GenBank/DDBJ whole genome shotgun (WGS) entry which is preliminary data.</text>
</comment>
<dbReference type="EMBL" id="JAWZYT010000466">
    <property type="protein sequence ID" value="KAK4323160.1"/>
    <property type="molecule type" value="Genomic_DNA"/>
</dbReference>
<evidence type="ECO:0000256" key="1">
    <source>
        <dbReference type="SAM" id="MobiDB-lite"/>
    </source>
</evidence>
<dbReference type="Proteomes" id="UP001292094">
    <property type="component" value="Unassembled WGS sequence"/>
</dbReference>
<name>A0AAE1QAF9_9EUCA</name>
<evidence type="ECO:0000313" key="2">
    <source>
        <dbReference type="EMBL" id="KAK4323160.1"/>
    </source>
</evidence>
<accession>A0AAE1QAF9</accession>
<sequence length="192" mass="20727">MSTCLVRSWLYSKIIELREKTNQEPPTIINSVCCGVRERGWNGQTSGSGAAWGYSSSGGGGDGGGGQRGVTPALRHSTQRGALTQPGVGDEDRRSLHEWSRRGGGGAMIVVKRCETFVVVVVLMVKHDRMWCGNGEGKEVMDGAKGRVTEVRAVTRFLPSTVTRARATVEADDFLGLWADEPLGSLPHIRDD</sequence>
<organism evidence="2 3">
    <name type="scientific">Petrolisthes manimaculis</name>
    <dbReference type="NCBI Taxonomy" id="1843537"/>
    <lineage>
        <taxon>Eukaryota</taxon>
        <taxon>Metazoa</taxon>
        <taxon>Ecdysozoa</taxon>
        <taxon>Arthropoda</taxon>
        <taxon>Crustacea</taxon>
        <taxon>Multicrustacea</taxon>
        <taxon>Malacostraca</taxon>
        <taxon>Eumalacostraca</taxon>
        <taxon>Eucarida</taxon>
        <taxon>Decapoda</taxon>
        <taxon>Pleocyemata</taxon>
        <taxon>Anomura</taxon>
        <taxon>Galatheoidea</taxon>
        <taxon>Porcellanidae</taxon>
        <taxon>Petrolisthes</taxon>
    </lineage>
</organism>
<gene>
    <name evidence="2" type="ORF">Pmani_006109</name>
</gene>
<evidence type="ECO:0000313" key="3">
    <source>
        <dbReference type="Proteomes" id="UP001292094"/>
    </source>
</evidence>
<feature type="compositionally biased region" description="Gly residues" evidence="1">
    <location>
        <begin position="56"/>
        <end position="68"/>
    </location>
</feature>
<reference evidence="2" key="1">
    <citation type="submission" date="2023-11" db="EMBL/GenBank/DDBJ databases">
        <title>Genome assemblies of two species of porcelain crab, Petrolisthes cinctipes and Petrolisthes manimaculis (Anomura: Porcellanidae).</title>
        <authorList>
            <person name="Angst P."/>
        </authorList>
    </citation>
    <scope>NUCLEOTIDE SEQUENCE</scope>
    <source>
        <strain evidence="2">PB745_02</strain>
        <tissue evidence="2">Gill</tissue>
    </source>
</reference>
<dbReference type="AlphaFoldDB" id="A0AAE1QAF9"/>
<feature type="region of interest" description="Disordered" evidence="1">
    <location>
        <begin position="52"/>
        <end position="93"/>
    </location>
</feature>